<feature type="transmembrane region" description="Helical" evidence="1">
    <location>
        <begin position="220"/>
        <end position="251"/>
    </location>
</feature>
<evidence type="ECO:0000313" key="3">
    <source>
        <dbReference type="EMBL" id="GAA4379306.1"/>
    </source>
</evidence>
<proteinExistence type="predicted"/>
<sequence>MRKFTTLLNPVTLMKGFTREDTLHPALSLVLLFVLVLTGAVVAFFLTLGIGAVSYGVTNQDELSNIVASPAKYVYGWEVLMWMQGLTLLLGFGASAYILPIIRGQQPFDYFMPRRPVPLWWLLAAMVLVVVSVPAMSGFIAWNAEMHLPTWLYGFERWARLKEDQAQELTTFLTRFTSSNRFLVAVLVVAVIPAIAEELTFRGVMLRQFTRWTGSVHWGVWLSAVVFSAIHAQFFGFIPRVVLGALLGYLFAWSGNLLVPIAGHFTQNFFQLLLLYLQQRGTIEFDADSTEALPWYTMLVSAVLSFGLLYWLYQRREGAVAPATTEIHTLTSKGIAVTAPAAGEAHTLSSTGVANAPGSSKSA</sequence>
<feature type="transmembrane region" description="Helical" evidence="1">
    <location>
        <begin position="119"/>
        <end position="142"/>
    </location>
</feature>
<name>A0ABP8IYS0_9BACT</name>
<keyword evidence="4" id="KW-1185">Reference proteome</keyword>
<dbReference type="EMBL" id="BAABHA010000002">
    <property type="protein sequence ID" value="GAA4379306.1"/>
    <property type="molecule type" value="Genomic_DNA"/>
</dbReference>
<organism evidence="3 4">
    <name type="scientific">Hymenobacter koreensis</name>
    <dbReference type="NCBI Taxonomy" id="1084523"/>
    <lineage>
        <taxon>Bacteria</taxon>
        <taxon>Pseudomonadati</taxon>
        <taxon>Bacteroidota</taxon>
        <taxon>Cytophagia</taxon>
        <taxon>Cytophagales</taxon>
        <taxon>Hymenobacteraceae</taxon>
        <taxon>Hymenobacter</taxon>
    </lineage>
</organism>
<dbReference type="Proteomes" id="UP001500454">
    <property type="component" value="Unassembled WGS sequence"/>
</dbReference>
<reference evidence="4" key="1">
    <citation type="journal article" date="2019" name="Int. J. Syst. Evol. Microbiol.">
        <title>The Global Catalogue of Microorganisms (GCM) 10K type strain sequencing project: providing services to taxonomists for standard genome sequencing and annotation.</title>
        <authorList>
            <consortium name="The Broad Institute Genomics Platform"/>
            <consortium name="The Broad Institute Genome Sequencing Center for Infectious Disease"/>
            <person name="Wu L."/>
            <person name="Ma J."/>
        </authorList>
    </citation>
    <scope>NUCLEOTIDE SEQUENCE [LARGE SCALE GENOMIC DNA]</scope>
    <source>
        <strain evidence="4">JCM 17924</strain>
    </source>
</reference>
<gene>
    <name evidence="3" type="ORF">GCM10023186_16700</name>
</gene>
<dbReference type="InterPro" id="IPR003675">
    <property type="entry name" value="Rce1/LyrA-like_dom"/>
</dbReference>
<accession>A0ABP8IYS0</accession>
<feature type="transmembrane region" description="Helical" evidence="1">
    <location>
        <begin position="182"/>
        <end position="199"/>
    </location>
</feature>
<protein>
    <recommendedName>
        <fullName evidence="2">CAAX prenyl protease 2/Lysostaphin resistance protein A-like domain-containing protein</fullName>
    </recommendedName>
</protein>
<feature type="transmembrane region" description="Helical" evidence="1">
    <location>
        <begin position="75"/>
        <end position="99"/>
    </location>
</feature>
<evidence type="ECO:0000259" key="2">
    <source>
        <dbReference type="Pfam" id="PF02517"/>
    </source>
</evidence>
<evidence type="ECO:0000313" key="4">
    <source>
        <dbReference type="Proteomes" id="UP001500454"/>
    </source>
</evidence>
<keyword evidence="1" id="KW-0812">Transmembrane</keyword>
<feature type="domain" description="CAAX prenyl protease 2/Lysostaphin resistance protein A-like" evidence="2">
    <location>
        <begin position="182"/>
        <end position="270"/>
    </location>
</feature>
<evidence type="ECO:0000256" key="1">
    <source>
        <dbReference type="SAM" id="Phobius"/>
    </source>
</evidence>
<keyword evidence="1" id="KW-1133">Transmembrane helix</keyword>
<feature type="transmembrane region" description="Helical" evidence="1">
    <location>
        <begin position="29"/>
        <end position="55"/>
    </location>
</feature>
<dbReference type="Pfam" id="PF02517">
    <property type="entry name" value="Rce1-like"/>
    <property type="match status" value="1"/>
</dbReference>
<feature type="transmembrane region" description="Helical" evidence="1">
    <location>
        <begin position="293"/>
        <end position="313"/>
    </location>
</feature>
<keyword evidence="1" id="KW-0472">Membrane</keyword>
<dbReference type="PANTHER" id="PTHR43592:SF15">
    <property type="entry name" value="CAAX AMINO TERMINAL PROTEASE FAMILY PROTEIN"/>
    <property type="match status" value="1"/>
</dbReference>
<comment type="caution">
    <text evidence="3">The sequence shown here is derived from an EMBL/GenBank/DDBJ whole genome shotgun (WGS) entry which is preliminary data.</text>
</comment>
<dbReference type="PANTHER" id="PTHR43592">
    <property type="entry name" value="CAAX AMINO TERMINAL PROTEASE"/>
    <property type="match status" value="1"/>
</dbReference>